<feature type="binding site" evidence="3">
    <location>
        <position position="165"/>
    </location>
    <ligand>
        <name>Cu cation</name>
        <dbReference type="ChEBI" id="CHEBI:23378"/>
    </ligand>
</feature>
<accession>A0A0J6VUR6</accession>
<feature type="binding site" evidence="3">
    <location>
        <position position="77"/>
    </location>
    <ligand>
        <name>Cu cation</name>
        <dbReference type="ChEBI" id="CHEBI:23378"/>
    </ligand>
</feature>
<dbReference type="SUPFAM" id="SSF52833">
    <property type="entry name" value="Thioredoxin-like"/>
    <property type="match status" value="1"/>
</dbReference>
<protein>
    <recommendedName>
        <fullName evidence="6">Copper-binding protein</fullName>
    </recommendedName>
</protein>
<evidence type="ECO:0000313" key="5">
    <source>
        <dbReference type="Proteomes" id="UP000035955"/>
    </source>
</evidence>
<dbReference type="Gene3D" id="3.40.30.10">
    <property type="entry name" value="Glutaredoxin"/>
    <property type="match status" value="1"/>
</dbReference>
<comment type="caution">
    <text evidence="4">The sequence shown here is derived from an EMBL/GenBank/DDBJ whole genome shotgun (WGS) entry which is preliminary data.</text>
</comment>
<comment type="similarity">
    <text evidence="1">Belongs to the SCO1/2 family.</text>
</comment>
<evidence type="ECO:0008006" key="6">
    <source>
        <dbReference type="Google" id="ProtNLM"/>
    </source>
</evidence>
<proteinExistence type="inferred from homology"/>
<dbReference type="Proteomes" id="UP000035955">
    <property type="component" value="Unassembled WGS sequence"/>
</dbReference>
<dbReference type="RefSeq" id="WP_048442366.1">
    <property type="nucleotide sequence ID" value="NZ_LABY01000009.1"/>
</dbReference>
<evidence type="ECO:0000256" key="2">
    <source>
        <dbReference type="ARBA" id="ARBA00023008"/>
    </source>
</evidence>
<dbReference type="OrthoDB" id="9790194at2"/>
<dbReference type="CDD" id="cd02968">
    <property type="entry name" value="SCO"/>
    <property type="match status" value="1"/>
</dbReference>
<keyword evidence="3" id="KW-0479">Metal-binding</keyword>
<dbReference type="InterPro" id="IPR003782">
    <property type="entry name" value="SCO1/SenC"/>
</dbReference>
<evidence type="ECO:0000313" key="4">
    <source>
        <dbReference type="EMBL" id="KMO43021.1"/>
    </source>
</evidence>
<dbReference type="AlphaFoldDB" id="A0A0J6VUR6"/>
<dbReference type="PATRIC" id="fig|298794.3.peg.7707"/>
<sequence>MSALKVIRYGALAVGAALALAVGAALLIGRPVEPRVMAIGRPGIGGPFRLVAHTGAVVESGDLRGKPLVVFFGFTHCPDVRPTALATLSQDLRDLGPDADLLQAVFVTLDPERDTREALAQYMQAFDPRILALTGTPEEVKAVAKAYKVHSEKVPTAAGDYTMNHTASVFLMGREHRFKGTIAQGESREAAMMKLRLLLGLKAA</sequence>
<evidence type="ECO:0000256" key="1">
    <source>
        <dbReference type="ARBA" id="ARBA00010996"/>
    </source>
</evidence>
<dbReference type="PANTHER" id="PTHR12151:SF25">
    <property type="entry name" value="LINALOOL DEHYDRATASE_ISOMERASE DOMAIN-CONTAINING PROTEIN"/>
    <property type="match status" value="1"/>
</dbReference>
<dbReference type="FunFam" id="3.40.30.10:FF:000013">
    <property type="entry name" value="Blast:Protein SCO1 homolog, mitochondrial"/>
    <property type="match status" value="1"/>
</dbReference>
<evidence type="ECO:0000256" key="3">
    <source>
        <dbReference type="PIRSR" id="PIRSR603782-1"/>
    </source>
</evidence>
<dbReference type="EMBL" id="LABY01000009">
    <property type="protein sequence ID" value="KMO43021.1"/>
    <property type="molecule type" value="Genomic_DNA"/>
</dbReference>
<gene>
    <name evidence="4" type="ORF">VQ02_01440</name>
</gene>
<keyword evidence="5" id="KW-1185">Reference proteome</keyword>
<dbReference type="GO" id="GO:0046872">
    <property type="term" value="F:metal ion binding"/>
    <property type="evidence" value="ECO:0007669"/>
    <property type="project" value="UniProtKB-KW"/>
</dbReference>
<name>A0A0J6VUR6_9HYPH</name>
<organism evidence="4 5">
    <name type="scientific">Methylobacterium variabile</name>
    <dbReference type="NCBI Taxonomy" id="298794"/>
    <lineage>
        <taxon>Bacteria</taxon>
        <taxon>Pseudomonadati</taxon>
        <taxon>Pseudomonadota</taxon>
        <taxon>Alphaproteobacteria</taxon>
        <taxon>Hyphomicrobiales</taxon>
        <taxon>Methylobacteriaceae</taxon>
        <taxon>Methylobacterium</taxon>
    </lineage>
</organism>
<dbReference type="Pfam" id="PF02630">
    <property type="entry name" value="SCO1-SenC"/>
    <property type="match status" value="1"/>
</dbReference>
<reference evidence="4 5" key="1">
    <citation type="submission" date="2015-03" db="EMBL/GenBank/DDBJ databases">
        <title>Genome sequencing of Methylobacterium variabile DSM 16961.</title>
        <authorList>
            <person name="Chaudhry V."/>
            <person name="Patil P.B."/>
        </authorList>
    </citation>
    <scope>NUCLEOTIDE SEQUENCE [LARGE SCALE GENOMIC DNA]</scope>
    <source>
        <strain evidence="4 5">DSM 16961</strain>
    </source>
</reference>
<dbReference type="InterPro" id="IPR036249">
    <property type="entry name" value="Thioredoxin-like_sf"/>
</dbReference>
<keyword evidence="2 3" id="KW-0186">Copper</keyword>
<dbReference type="PANTHER" id="PTHR12151">
    <property type="entry name" value="ELECTRON TRANSPORT PROTIN SCO1/SENC FAMILY MEMBER"/>
    <property type="match status" value="1"/>
</dbReference>